<dbReference type="OrthoDB" id="7029568at2"/>
<evidence type="ECO:0000256" key="1">
    <source>
        <dbReference type="SAM" id="MobiDB-lite"/>
    </source>
</evidence>
<dbReference type="RefSeq" id="WP_025165134.1">
    <property type="nucleotide sequence ID" value="NZ_AWSQ01000002.1"/>
</dbReference>
<feature type="compositionally biased region" description="Basic and acidic residues" evidence="1">
    <location>
        <begin position="27"/>
        <end position="38"/>
    </location>
</feature>
<dbReference type="STRING" id="1395571.TMS3_0110240"/>
<accession>A0A0A1YMM1</accession>
<protein>
    <submittedName>
        <fullName evidence="2">Uncharacterized protein</fullName>
    </submittedName>
</protein>
<dbReference type="AlphaFoldDB" id="A0A0A1YMM1"/>
<reference evidence="2 3" key="1">
    <citation type="journal article" date="2014" name="Genome Announc.">
        <title>Draft Genome Sequence of Petroleum Oil-Degrading Marine Bacterium Pseudomonas taeanensis Strain MS-3, Isolated from a Crude Oil-Contaminated Seashore.</title>
        <authorList>
            <person name="Lee S.Y."/>
            <person name="Kim S.H."/>
            <person name="Lee D.G."/>
            <person name="Shin S."/>
            <person name="Yun S.H."/>
            <person name="Choi C.W."/>
            <person name="Chung Y.H."/>
            <person name="Choi J.S."/>
            <person name="Kahng H.Y."/>
            <person name="Kim S.I."/>
        </authorList>
    </citation>
    <scope>NUCLEOTIDE SEQUENCE [LARGE SCALE GENOMIC DNA]</scope>
    <source>
        <strain evidence="2 3">MS-3</strain>
    </source>
</reference>
<dbReference type="Proteomes" id="UP000030063">
    <property type="component" value="Unassembled WGS sequence"/>
</dbReference>
<sequence length="113" mass="12059">MRIDGSIPSYSLDRGPRPGTAVTPFREAQREIEQRREQPATPATSQGLEQAAQLRRVQASSGSTDSLPARLNDSVYQPGLSSRAAQAIASYSSTASLVAEPDAQQVLGLDLYA</sequence>
<evidence type="ECO:0000313" key="2">
    <source>
        <dbReference type="EMBL" id="KFX69884.1"/>
    </source>
</evidence>
<organism evidence="2 3">
    <name type="scientific">Pseudomonas taeanensis MS-3</name>
    <dbReference type="NCBI Taxonomy" id="1395571"/>
    <lineage>
        <taxon>Bacteria</taxon>
        <taxon>Pseudomonadati</taxon>
        <taxon>Pseudomonadota</taxon>
        <taxon>Gammaproteobacteria</taxon>
        <taxon>Pseudomonadales</taxon>
        <taxon>Pseudomonadaceae</taxon>
        <taxon>Pseudomonas</taxon>
    </lineage>
</organism>
<name>A0A0A1YMM1_9PSED</name>
<keyword evidence="3" id="KW-1185">Reference proteome</keyword>
<feature type="region of interest" description="Disordered" evidence="1">
    <location>
        <begin position="1"/>
        <end position="72"/>
    </location>
</feature>
<proteinExistence type="predicted"/>
<gene>
    <name evidence="2" type="ORF">TMS3_0110240</name>
</gene>
<comment type="caution">
    <text evidence="2">The sequence shown here is derived from an EMBL/GenBank/DDBJ whole genome shotgun (WGS) entry which is preliminary data.</text>
</comment>
<evidence type="ECO:0000313" key="3">
    <source>
        <dbReference type="Proteomes" id="UP000030063"/>
    </source>
</evidence>
<dbReference type="EMBL" id="AWSQ01000002">
    <property type="protein sequence ID" value="KFX69884.1"/>
    <property type="molecule type" value="Genomic_DNA"/>
</dbReference>